<comment type="caution">
    <text evidence="3">The sequence shown here is derived from an EMBL/GenBank/DDBJ whole genome shotgun (WGS) entry which is preliminary data.</text>
</comment>
<sequence length="183" mass="19714">MKKGISTQQLAFLAFAAVINIIGGYIALFLHLPIYLDSIGTILISAVLGPIYGMVPSLLSNLVLGMMGDVYAFYYLPVGMLLGALNGWLWNKPTLKKGGRLLLALIITLPTSLLSACITAKLFGGITSSGSTVLVQLLAKTPLGLTMSCFLVQLLTDCIDRFLSIALVQTILKKLPQKMHKLF</sequence>
<dbReference type="AlphaFoldDB" id="A0A415PRG3"/>
<dbReference type="GeneID" id="92794156"/>
<feature type="transmembrane region" description="Helical" evidence="1">
    <location>
        <begin position="71"/>
        <end position="89"/>
    </location>
</feature>
<reference evidence="2" key="2">
    <citation type="submission" date="2021-02" db="EMBL/GenBank/DDBJ databases">
        <title>Infant gut strain persistence is associated with maternal origin, phylogeny, and functional potential including surface adhesion and iron acquisition.</title>
        <authorList>
            <person name="Lou Y.C."/>
        </authorList>
    </citation>
    <scope>NUCLEOTIDE SEQUENCE</scope>
    <source>
        <strain evidence="2">L3_108_103G1_dasL3_108_103G1_concoct_2</strain>
    </source>
</reference>
<proteinExistence type="predicted"/>
<feature type="transmembrane region" description="Helical" evidence="1">
    <location>
        <begin position="12"/>
        <end position="32"/>
    </location>
</feature>
<gene>
    <name evidence="3" type="ORF">DWZ83_00265</name>
    <name evidence="2" type="ORF">KHZ85_05125</name>
</gene>
<dbReference type="Proteomes" id="UP000284868">
    <property type="component" value="Unassembled WGS sequence"/>
</dbReference>
<dbReference type="EMBL" id="JAGZMZ010000010">
    <property type="protein sequence ID" value="MBS4884130.1"/>
    <property type="molecule type" value="Genomic_DNA"/>
</dbReference>
<feature type="transmembrane region" description="Helical" evidence="1">
    <location>
        <begin position="101"/>
        <end position="123"/>
    </location>
</feature>
<dbReference type="Gene3D" id="1.10.1760.20">
    <property type="match status" value="1"/>
</dbReference>
<accession>A0A415PRG3</accession>
<feature type="transmembrane region" description="Helical" evidence="1">
    <location>
        <begin position="143"/>
        <end position="172"/>
    </location>
</feature>
<dbReference type="OrthoDB" id="9766854at2"/>
<feature type="transmembrane region" description="Helical" evidence="1">
    <location>
        <begin position="39"/>
        <end position="59"/>
    </location>
</feature>
<protein>
    <submittedName>
        <fullName evidence="3">ECF transporter S component</fullName>
    </submittedName>
</protein>
<evidence type="ECO:0000313" key="4">
    <source>
        <dbReference type="Proteomes" id="UP000284868"/>
    </source>
</evidence>
<name>A0A415PRG3_9FIRM</name>
<keyword evidence="1" id="KW-1133">Transmembrane helix</keyword>
<organism evidence="3 4">
    <name type="scientific">Amedibacillus dolichus</name>
    <dbReference type="NCBI Taxonomy" id="31971"/>
    <lineage>
        <taxon>Bacteria</taxon>
        <taxon>Bacillati</taxon>
        <taxon>Bacillota</taxon>
        <taxon>Erysipelotrichia</taxon>
        <taxon>Erysipelotrichales</taxon>
        <taxon>Erysipelotrichaceae</taxon>
        <taxon>Amedibacillus</taxon>
    </lineage>
</organism>
<dbReference type="Proteomes" id="UP000753219">
    <property type="component" value="Unassembled WGS sequence"/>
</dbReference>
<dbReference type="EMBL" id="QRPK01000001">
    <property type="protein sequence ID" value="RHM15350.1"/>
    <property type="molecule type" value="Genomic_DNA"/>
</dbReference>
<keyword evidence="1" id="KW-0812">Transmembrane</keyword>
<reference evidence="3 4" key="1">
    <citation type="submission" date="2018-08" db="EMBL/GenBank/DDBJ databases">
        <title>A genome reference for cultivated species of the human gut microbiota.</title>
        <authorList>
            <person name="Zou Y."/>
            <person name="Xue W."/>
            <person name="Luo G."/>
        </authorList>
    </citation>
    <scope>NUCLEOTIDE SEQUENCE [LARGE SCALE GENOMIC DNA]</scope>
    <source>
        <strain evidence="3 4">AF35-6BH</strain>
    </source>
</reference>
<evidence type="ECO:0000256" key="1">
    <source>
        <dbReference type="SAM" id="Phobius"/>
    </source>
</evidence>
<keyword evidence="4" id="KW-1185">Reference proteome</keyword>
<evidence type="ECO:0000313" key="3">
    <source>
        <dbReference type="EMBL" id="RHM15350.1"/>
    </source>
</evidence>
<evidence type="ECO:0000313" key="2">
    <source>
        <dbReference type="EMBL" id="MBS4884130.1"/>
    </source>
</evidence>
<keyword evidence="1" id="KW-0472">Membrane</keyword>
<dbReference type="RefSeq" id="WP_004800738.1">
    <property type="nucleotide sequence ID" value="NZ_CABKNA010000001.1"/>
</dbReference>